<evidence type="ECO:0000256" key="5">
    <source>
        <dbReference type="ARBA" id="ARBA00023163"/>
    </source>
</evidence>
<proteinExistence type="inferred from homology"/>
<dbReference type="InterPro" id="IPR007627">
    <property type="entry name" value="RNA_pol_sigma70_r2"/>
</dbReference>
<feature type="domain" description="RNA polymerase sigma factor 70 region 4 type 2" evidence="7">
    <location>
        <begin position="104"/>
        <end position="155"/>
    </location>
</feature>
<keyword evidence="4" id="KW-0238">DNA-binding</keyword>
<evidence type="ECO:0000256" key="4">
    <source>
        <dbReference type="ARBA" id="ARBA00023125"/>
    </source>
</evidence>
<dbReference type="EMBL" id="JBHLUD010000001">
    <property type="protein sequence ID" value="MFC0540736.1"/>
    <property type="molecule type" value="Genomic_DNA"/>
</dbReference>
<name>A0ABV6MLG6_9PSEU</name>
<dbReference type="InterPro" id="IPR039425">
    <property type="entry name" value="RNA_pol_sigma-70-like"/>
</dbReference>
<dbReference type="InterPro" id="IPR036388">
    <property type="entry name" value="WH-like_DNA-bd_sf"/>
</dbReference>
<dbReference type="Pfam" id="PF04542">
    <property type="entry name" value="Sigma70_r2"/>
    <property type="match status" value="1"/>
</dbReference>
<dbReference type="InterPro" id="IPR013249">
    <property type="entry name" value="RNA_pol_sigma70_r4_t2"/>
</dbReference>
<accession>A0ABV6MLG6</accession>
<dbReference type="Gene3D" id="1.10.1740.10">
    <property type="match status" value="1"/>
</dbReference>
<dbReference type="PANTHER" id="PTHR43133:SF8">
    <property type="entry name" value="RNA POLYMERASE SIGMA FACTOR HI_1459-RELATED"/>
    <property type="match status" value="1"/>
</dbReference>
<dbReference type="InterPro" id="IPR013324">
    <property type="entry name" value="RNA_pol_sigma_r3/r4-like"/>
</dbReference>
<dbReference type="SUPFAM" id="SSF88946">
    <property type="entry name" value="Sigma2 domain of RNA polymerase sigma factors"/>
    <property type="match status" value="1"/>
</dbReference>
<evidence type="ECO:0000313" key="8">
    <source>
        <dbReference type="EMBL" id="MFC0540736.1"/>
    </source>
</evidence>
<protein>
    <submittedName>
        <fullName evidence="8">RNA polymerase sigma factor</fullName>
    </submittedName>
</protein>
<keyword evidence="2" id="KW-0805">Transcription regulation</keyword>
<evidence type="ECO:0000256" key="2">
    <source>
        <dbReference type="ARBA" id="ARBA00023015"/>
    </source>
</evidence>
<dbReference type="Proteomes" id="UP001589810">
    <property type="component" value="Unassembled WGS sequence"/>
</dbReference>
<evidence type="ECO:0000313" key="9">
    <source>
        <dbReference type="Proteomes" id="UP001589810"/>
    </source>
</evidence>
<dbReference type="Gene3D" id="1.10.10.10">
    <property type="entry name" value="Winged helix-like DNA-binding domain superfamily/Winged helix DNA-binding domain"/>
    <property type="match status" value="1"/>
</dbReference>
<dbReference type="NCBIfam" id="TIGR02937">
    <property type="entry name" value="sigma70-ECF"/>
    <property type="match status" value="1"/>
</dbReference>
<comment type="similarity">
    <text evidence="1">Belongs to the sigma-70 factor family. ECF subfamily.</text>
</comment>
<gene>
    <name evidence="8" type="ORF">ACFFH7_04560</name>
</gene>
<keyword evidence="9" id="KW-1185">Reference proteome</keyword>
<dbReference type="InterPro" id="IPR014284">
    <property type="entry name" value="RNA_pol_sigma-70_dom"/>
</dbReference>
<sequence>MAIETDAEFSAMYRAQYADVLAFVRRRAHPVQADDVVGETFLTAWRRRRDLPPDPRPWLFRTARNLMLNADRSVRRQRAVAVRMAENDRGDGYEPMLSAEARMDLVTAWRALSTTDQELLALHAWEGLTDKAAAKVLGCTRAAFSMRLSRAKRRLAKHAGPTSDLPIAFANLNGAS</sequence>
<dbReference type="PANTHER" id="PTHR43133">
    <property type="entry name" value="RNA POLYMERASE ECF-TYPE SIGMA FACTO"/>
    <property type="match status" value="1"/>
</dbReference>
<comment type="caution">
    <text evidence="8">The sequence shown here is derived from an EMBL/GenBank/DDBJ whole genome shotgun (WGS) entry which is preliminary data.</text>
</comment>
<keyword evidence="3" id="KW-0731">Sigma factor</keyword>
<evidence type="ECO:0000256" key="3">
    <source>
        <dbReference type="ARBA" id="ARBA00023082"/>
    </source>
</evidence>
<dbReference type="InterPro" id="IPR013325">
    <property type="entry name" value="RNA_pol_sigma_r2"/>
</dbReference>
<evidence type="ECO:0000259" key="6">
    <source>
        <dbReference type="Pfam" id="PF04542"/>
    </source>
</evidence>
<dbReference type="RefSeq" id="WP_273939566.1">
    <property type="nucleotide sequence ID" value="NZ_CP097263.1"/>
</dbReference>
<organism evidence="8 9">
    <name type="scientific">Kutzneria chonburiensis</name>
    <dbReference type="NCBI Taxonomy" id="1483604"/>
    <lineage>
        <taxon>Bacteria</taxon>
        <taxon>Bacillati</taxon>
        <taxon>Actinomycetota</taxon>
        <taxon>Actinomycetes</taxon>
        <taxon>Pseudonocardiales</taxon>
        <taxon>Pseudonocardiaceae</taxon>
        <taxon>Kutzneria</taxon>
    </lineage>
</organism>
<feature type="domain" description="RNA polymerase sigma-70 region 2" evidence="6">
    <location>
        <begin position="12"/>
        <end position="76"/>
    </location>
</feature>
<keyword evidence="5" id="KW-0804">Transcription</keyword>
<evidence type="ECO:0000256" key="1">
    <source>
        <dbReference type="ARBA" id="ARBA00010641"/>
    </source>
</evidence>
<dbReference type="SUPFAM" id="SSF88659">
    <property type="entry name" value="Sigma3 and sigma4 domains of RNA polymerase sigma factors"/>
    <property type="match status" value="1"/>
</dbReference>
<evidence type="ECO:0000259" key="7">
    <source>
        <dbReference type="Pfam" id="PF08281"/>
    </source>
</evidence>
<dbReference type="Pfam" id="PF08281">
    <property type="entry name" value="Sigma70_r4_2"/>
    <property type="match status" value="1"/>
</dbReference>
<reference evidence="8 9" key="1">
    <citation type="submission" date="2024-09" db="EMBL/GenBank/DDBJ databases">
        <authorList>
            <person name="Sun Q."/>
            <person name="Mori K."/>
        </authorList>
    </citation>
    <scope>NUCLEOTIDE SEQUENCE [LARGE SCALE GENOMIC DNA]</scope>
    <source>
        <strain evidence="8 9">TBRC 1432</strain>
    </source>
</reference>